<dbReference type="InterPro" id="IPR011013">
    <property type="entry name" value="Gal_mutarotase_sf_dom"/>
</dbReference>
<keyword evidence="2" id="KW-0378">Hydrolase</keyword>
<dbReference type="Pfam" id="PF01263">
    <property type="entry name" value="Aldose_epim"/>
    <property type="match status" value="1"/>
</dbReference>
<dbReference type="PANTHER" id="PTHR11122:SF39">
    <property type="entry name" value="GLUCOSE-6-PHOSPHATE 1-EPIMERASE"/>
    <property type="match status" value="1"/>
</dbReference>
<evidence type="ECO:0000256" key="1">
    <source>
        <dbReference type="SAM" id="SignalP"/>
    </source>
</evidence>
<dbReference type="GO" id="GO:0005737">
    <property type="term" value="C:cytoplasm"/>
    <property type="evidence" value="ECO:0007669"/>
    <property type="project" value="TreeGrafter"/>
</dbReference>
<reference evidence="2 3" key="1">
    <citation type="journal article" date="2014" name="Mol. Plant">
        <title>Chromosome Scale Genome Assembly and Transcriptome Profiling of Nannochloropsis gaditana in Nitrogen Depletion.</title>
        <authorList>
            <person name="Corteggiani Carpinelli E."/>
            <person name="Telatin A."/>
            <person name="Vitulo N."/>
            <person name="Forcato C."/>
            <person name="D'Angelo M."/>
            <person name="Schiavon R."/>
            <person name="Vezzi A."/>
            <person name="Giacometti G.M."/>
            <person name="Morosinotto T."/>
            <person name="Valle G."/>
        </authorList>
    </citation>
    <scope>NUCLEOTIDE SEQUENCE [LARGE SCALE GENOMIC DNA]</scope>
    <source>
        <strain evidence="2 3">B-31</strain>
    </source>
</reference>
<sequence length="328" mass="35733">MLKYALIAILAVMGSLSDAFLLPATSSRESATALMAGKATLDTLKRVVLTDDVTGHSATVHLHGGCVTSYKAPHEVLGIRKDAAFTGEKPIAGGLQICWPQFGPGAIQQHGFARNLPWEVSAQSDSEPEVTLVLKESAETRKIWDQAFELLLTVRLEGDHLLTRLTAKNTGSTPWEFTSALHSYYSVSDVAKTTIIGNDLAGRTFVDKTQNPHVSAPLQSSEVGVTKFLEGVVPDYKGPMALHDKAGRVRTTVEHVRGWSDYVLWAPVGNDGMGYKKFVCLESGAVSRPVSVAGGSEWWRSDLRAVKQSWNLGTPFEKTCRLRGQRKK</sequence>
<dbReference type="InterPro" id="IPR014718">
    <property type="entry name" value="GH-type_carb-bd"/>
</dbReference>
<dbReference type="Proteomes" id="UP000019335">
    <property type="component" value="Chromosome 4"/>
</dbReference>
<accession>W7U7J1</accession>
<protein>
    <submittedName>
        <fullName evidence="2">Glycoside hydrolase-type carbohydrate-binding protein</fullName>
    </submittedName>
</protein>
<dbReference type="AlphaFoldDB" id="W7U7J1"/>
<dbReference type="Gene3D" id="2.70.98.10">
    <property type="match status" value="1"/>
</dbReference>
<keyword evidence="1" id="KW-0732">Signal</keyword>
<dbReference type="GO" id="GO:0047938">
    <property type="term" value="F:glucose-6-phosphate 1-epimerase activity"/>
    <property type="evidence" value="ECO:0007669"/>
    <property type="project" value="TreeGrafter"/>
</dbReference>
<dbReference type="GO" id="GO:0016787">
    <property type="term" value="F:hydrolase activity"/>
    <property type="evidence" value="ECO:0007669"/>
    <property type="project" value="UniProtKB-KW"/>
</dbReference>
<name>W7U7J1_9STRA</name>
<dbReference type="GO" id="GO:0030246">
    <property type="term" value="F:carbohydrate binding"/>
    <property type="evidence" value="ECO:0007669"/>
    <property type="project" value="InterPro"/>
</dbReference>
<dbReference type="PANTHER" id="PTHR11122">
    <property type="entry name" value="APOSPORY-ASSOCIATED PROTEIN C-RELATED"/>
    <property type="match status" value="1"/>
</dbReference>
<dbReference type="SUPFAM" id="SSF74650">
    <property type="entry name" value="Galactose mutarotase-like"/>
    <property type="match status" value="1"/>
</dbReference>
<dbReference type="GO" id="GO:0005975">
    <property type="term" value="P:carbohydrate metabolic process"/>
    <property type="evidence" value="ECO:0007669"/>
    <property type="project" value="InterPro"/>
</dbReference>
<comment type="caution">
    <text evidence="2">The sequence shown here is derived from an EMBL/GenBank/DDBJ whole genome shotgun (WGS) entry which is preliminary data.</text>
</comment>
<feature type="signal peptide" evidence="1">
    <location>
        <begin position="1"/>
        <end position="19"/>
    </location>
</feature>
<proteinExistence type="predicted"/>
<feature type="chain" id="PRO_5004904237" evidence="1">
    <location>
        <begin position="20"/>
        <end position="328"/>
    </location>
</feature>
<gene>
    <name evidence="2" type="ORF">Naga_100002g7</name>
</gene>
<organism evidence="2 3">
    <name type="scientific">Nannochloropsis gaditana</name>
    <dbReference type="NCBI Taxonomy" id="72520"/>
    <lineage>
        <taxon>Eukaryota</taxon>
        <taxon>Sar</taxon>
        <taxon>Stramenopiles</taxon>
        <taxon>Ochrophyta</taxon>
        <taxon>Eustigmatophyceae</taxon>
        <taxon>Eustigmatales</taxon>
        <taxon>Monodopsidaceae</taxon>
        <taxon>Nannochloropsis</taxon>
    </lineage>
</organism>
<dbReference type="OrthoDB" id="1659429at2759"/>
<evidence type="ECO:0000313" key="2">
    <source>
        <dbReference type="EMBL" id="EWM28801.1"/>
    </source>
</evidence>
<evidence type="ECO:0000313" key="3">
    <source>
        <dbReference type="Proteomes" id="UP000019335"/>
    </source>
</evidence>
<dbReference type="EMBL" id="AZIL01000274">
    <property type="protein sequence ID" value="EWM28801.1"/>
    <property type="molecule type" value="Genomic_DNA"/>
</dbReference>
<keyword evidence="3" id="KW-1185">Reference proteome</keyword>
<dbReference type="InterPro" id="IPR008183">
    <property type="entry name" value="Aldose_1/G6P_1-epimerase"/>
</dbReference>